<protein>
    <submittedName>
        <fullName evidence="5">Helix-turn-helix domain-containing protein</fullName>
    </submittedName>
</protein>
<evidence type="ECO:0000259" key="4">
    <source>
        <dbReference type="PROSITE" id="PS50943"/>
    </source>
</evidence>
<keyword evidence="2" id="KW-0238">DNA-binding</keyword>
<reference evidence="5" key="1">
    <citation type="submission" date="2020-10" db="EMBL/GenBank/DDBJ databases">
        <authorList>
            <person name="Gilroy R."/>
        </authorList>
    </citation>
    <scope>NUCLEOTIDE SEQUENCE</scope>
    <source>
        <strain evidence="5">11167</strain>
    </source>
</reference>
<comment type="caution">
    <text evidence="5">The sequence shown here is derived from an EMBL/GenBank/DDBJ whole genome shotgun (WGS) entry which is preliminary data.</text>
</comment>
<dbReference type="PROSITE" id="PS50943">
    <property type="entry name" value="HTH_CROC1"/>
    <property type="match status" value="1"/>
</dbReference>
<gene>
    <name evidence="5" type="ORF">IAC42_08940</name>
</gene>
<dbReference type="AlphaFoldDB" id="A0A9D9E9L8"/>
<evidence type="ECO:0000256" key="3">
    <source>
        <dbReference type="ARBA" id="ARBA00023163"/>
    </source>
</evidence>
<dbReference type="GO" id="GO:0003677">
    <property type="term" value="F:DNA binding"/>
    <property type="evidence" value="ECO:0007669"/>
    <property type="project" value="UniProtKB-KW"/>
</dbReference>
<organism evidence="5 6">
    <name type="scientific">Candidatus Aphodenecus pullistercoris</name>
    <dbReference type="NCBI Taxonomy" id="2840669"/>
    <lineage>
        <taxon>Bacteria</taxon>
        <taxon>Pseudomonadati</taxon>
        <taxon>Spirochaetota</taxon>
        <taxon>Spirochaetia</taxon>
        <taxon>Spirochaetales</taxon>
        <taxon>Candidatus Aphodenecus</taxon>
    </lineage>
</organism>
<dbReference type="Proteomes" id="UP000823633">
    <property type="component" value="Unassembled WGS sequence"/>
</dbReference>
<keyword evidence="3" id="KW-0804">Transcription</keyword>
<evidence type="ECO:0000256" key="1">
    <source>
        <dbReference type="ARBA" id="ARBA00023015"/>
    </source>
</evidence>
<dbReference type="InterPro" id="IPR001387">
    <property type="entry name" value="Cro/C1-type_HTH"/>
</dbReference>
<dbReference type="EMBL" id="JADIMU010000061">
    <property type="protein sequence ID" value="MBO8443862.1"/>
    <property type="molecule type" value="Genomic_DNA"/>
</dbReference>
<dbReference type="SMART" id="SM00530">
    <property type="entry name" value="HTH_XRE"/>
    <property type="match status" value="1"/>
</dbReference>
<dbReference type="InterPro" id="IPR052359">
    <property type="entry name" value="HTH-type_reg/antitoxin"/>
</dbReference>
<name>A0A9D9E9L8_9SPIR</name>
<proteinExistence type="predicted"/>
<dbReference type="Pfam" id="PF01381">
    <property type="entry name" value="HTH_3"/>
    <property type="match status" value="1"/>
</dbReference>
<keyword evidence="1" id="KW-0805">Transcription regulation</keyword>
<feature type="domain" description="HTH cro/C1-type" evidence="4">
    <location>
        <begin position="40"/>
        <end position="93"/>
    </location>
</feature>
<dbReference type="PANTHER" id="PTHR36511:SF3">
    <property type="entry name" value="ANTITOXIN HIGA-2"/>
    <property type="match status" value="1"/>
</dbReference>
<dbReference type="Gene3D" id="1.10.260.40">
    <property type="entry name" value="lambda repressor-like DNA-binding domains"/>
    <property type="match status" value="1"/>
</dbReference>
<dbReference type="SUPFAM" id="SSF47413">
    <property type="entry name" value="lambda repressor-like DNA-binding domains"/>
    <property type="match status" value="1"/>
</dbReference>
<dbReference type="CDD" id="cd00093">
    <property type="entry name" value="HTH_XRE"/>
    <property type="match status" value="1"/>
</dbReference>
<evidence type="ECO:0000313" key="5">
    <source>
        <dbReference type="EMBL" id="MBO8443862.1"/>
    </source>
</evidence>
<accession>A0A9D9E9L8</accession>
<evidence type="ECO:0000256" key="2">
    <source>
        <dbReference type="ARBA" id="ARBA00023125"/>
    </source>
</evidence>
<dbReference type="InterPro" id="IPR010982">
    <property type="entry name" value="Lambda_DNA-bd_dom_sf"/>
</dbReference>
<sequence>MVSVYKDEVKDALYRRADRCTLCNRIVTARPPRTWSSDRIRTLRKSLYLAQAVFAQVLGVSKATVVAWENGTNTPGRSASRLLELIEAYPDVLLEAGIIEIDEGGGR</sequence>
<evidence type="ECO:0000313" key="6">
    <source>
        <dbReference type="Proteomes" id="UP000823633"/>
    </source>
</evidence>
<dbReference type="PANTHER" id="PTHR36511">
    <property type="entry name" value="MERR FAMILY BACTERIAL REGULATORY PROTEIN"/>
    <property type="match status" value="1"/>
</dbReference>
<reference evidence="5" key="2">
    <citation type="journal article" date="2021" name="PeerJ">
        <title>Extensive microbial diversity within the chicken gut microbiome revealed by metagenomics and culture.</title>
        <authorList>
            <person name="Gilroy R."/>
            <person name="Ravi A."/>
            <person name="Getino M."/>
            <person name="Pursley I."/>
            <person name="Horton D.L."/>
            <person name="Alikhan N.F."/>
            <person name="Baker D."/>
            <person name="Gharbi K."/>
            <person name="Hall N."/>
            <person name="Watson M."/>
            <person name="Adriaenssens E.M."/>
            <person name="Foster-Nyarko E."/>
            <person name="Jarju S."/>
            <person name="Secka A."/>
            <person name="Antonio M."/>
            <person name="Oren A."/>
            <person name="Chaudhuri R.R."/>
            <person name="La Ragione R."/>
            <person name="Hildebrand F."/>
            <person name="Pallen M.J."/>
        </authorList>
    </citation>
    <scope>NUCLEOTIDE SEQUENCE</scope>
    <source>
        <strain evidence="5">11167</strain>
    </source>
</reference>